<sequence>MSRLQNTALSVLDLAPVRVDGTVAEALQHSLQLAQLAEKLGFKRFWVAEHHNMDGIASAATAVLIGYLAAGTQSIRLGAGGVMLPNHSPLVIAEQFGTLESLYPGRIDLGLGRAPGTDPFTAYALRRERLGSSDDFPVEVEELQAYFAPRREGQQVIAVPGHGTGVPLWILGSSLFGARLAAAKGLPFAFASHFAPRLLFEAIDTYRRGFQPSPVLSKPYLMIAAPLLVADSDEQAEHLATSAYQRVLALVREQSLRIRAPLASLDKLDWQPWERQAVFEHLGLALIGGAEKVEAQLEALLERTQADELIVTCDFYALADRLRALQILADLKNQDA</sequence>
<protein>
    <recommendedName>
        <fullName evidence="2">Luciferase-like monooxygenase</fullName>
    </recommendedName>
</protein>
<keyword evidence="5" id="KW-1185">Reference proteome</keyword>
<dbReference type="RefSeq" id="WP_068389558.1">
    <property type="nucleotide sequence ID" value="NZ_LSZO01000135.1"/>
</dbReference>
<dbReference type="CDD" id="cd00347">
    <property type="entry name" value="Flavin_utilizing_monoxygenases"/>
    <property type="match status" value="1"/>
</dbReference>
<comment type="caution">
    <text evidence="4">The sequence shown here is derived from an EMBL/GenBank/DDBJ whole genome shotgun (WGS) entry which is preliminary data.</text>
</comment>
<evidence type="ECO:0000256" key="1">
    <source>
        <dbReference type="ARBA" id="ARBA00007789"/>
    </source>
</evidence>
<dbReference type="Gene3D" id="3.20.20.30">
    <property type="entry name" value="Luciferase-like domain"/>
    <property type="match status" value="1"/>
</dbReference>
<evidence type="ECO:0000313" key="4">
    <source>
        <dbReference type="EMBL" id="KXU38415.1"/>
    </source>
</evidence>
<dbReference type="Pfam" id="PF00296">
    <property type="entry name" value="Bac_luciferase"/>
    <property type="match status" value="1"/>
</dbReference>
<feature type="domain" description="Luciferase-like" evidence="3">
    <location>
        <begin position="11"/>
        <end position="306"/>
    </location>
</feature>
<dbReference type="InterPro" id="IPR011251">
    <property type="entry name" value="Luciferase-like_dom"/>
</dbReference>
<dbReference type="OrthoDB" id="9780518at2"/>
<dbReference type="Proteomes" id="UP000072660">
    <property type="component" value="Unassembled WGS sequence"/>
</dbReference>
<proteinExistence type="predicted"/>
<dbReference type="InterPro" id="IPR019949">
    <property type="entry name" value="CmoO-like"/>
</dbReference>
<reference evidence="4 5" key="1">
    <citation type="submission" date="2016-02" db="EMBL/GenBank/DDBJ databases">
        <authorList>
            <person name="Wen L."/>
            <person name="He K."/>
            <person name="Yang H."/>
        </authorList>
    </citation>
    <scope>NUCLEOTIDE SEQUENCE [LARGE SCALE GENOMIC DNA]</scope>
    <source>
        <strain evidence="4 5">CV58</strain>
    </source>
</reference>
<dbReference type="InterPro" id="IPR036661">
    <property type="entry name" value="Luciferase-like_sf"/>
</dbReference>
<dbReference type="GO" id="GO:0016705">
    <property type="term" value="F:oxidoreductase activity, acting on paired donors, with incorporation or reduction of molecular oxygen"/>
    <property type="evidence" value="ECO:0007669"/>
    <property type="project" value="InterPro"/>
</dbReference>
<gene>
    <name evidence="4" type="ORF">AXE65_01495</name>
</gene>
<dbReference type="GO" id="GO:0005829">
    <property type="term" value="C:cytosol"/>
    <property type="evidence" value="ECO:0007669"/>
    <property type="project" value="TreeGrafter"/>
</dbReference>
<evidence type="ECO:0000313" key="5">
    <source>
        <dbReference type="Proteomes" id="UP000072660"/>
    </source>
</evidence>
<dbReference type="InterPro" id="IPR050766">
    <property type="entry name" value="Bact_Lucif_Oxidored"/>
</dbReference>
<accession>A0A139SV03</accession>
<dbReference type="AlphaFoldDB" id="A0A139SV03"/>
<dbReference type="EMBL" id="LSZO01000135">
    <property type="protein sequence ID" value="KXU38415.1"/>
    <property type="molecule type" value="Genomic_DNA"/>
</dbReference>
<dbReference type="NCBIfam" id="TIGR03558">
    <property type="entry name" value="oxido_grp_1"/>
    <property type="match status" value="1"/>
</dbReference>
<comment type="similarity">
    <text evidence="1">To bacterial alkanal monooxygenase alpha and beta chains.</text>
</comment>
<dbReference type="PANTHER" id="PTHR30137:SF6">
    <property type="entry name" value="LUCIFERASE-LIKE MONOOXYGENASE"/>
    <property type="match status" value="1"/>
</dbReference>
<organism evidence="4 5">
    <name type="scientific">Ventosimonas gracilis</name>
    <dbReference type="NCBI Taxonomy" id="1680762"/>
    <lineage>
        <taxon>Bacteria</taxon>
        <taxon>Pseudomonadati</taxon>
        <taxon>Pseudomonadota</taxon>
        <taxon>Gammaproteobacteria</taxon>
        <taxon>Pseudomonadales</taxon>
        <taxon>Ventosimonadaceae</taxon>
        <taxon>Ventosimonas</taxon>
    </lineage>
</organism>
<evidence type="ECO:0000259" key="3">
    <source>
        <dbReference type="Pfam" id="PF00296"/>
    </source>
</evidence>
<dbReference type="PANTHER" id="PTHR30137">
    <property type="entry name" value="LUCIFERASE-LIKE MONOOXYGENASE"/>
    <property type="match status" value="1"/>
</dbReference>
<dbReference type="SUPFAM" id="SSF51679">
    <property type="entry name" value="Bacterial luciferase-like"/>
    <property type="match status" value="1"/>
</dbReference>
<dbReference type="FunFam" id="3.20.20.30:FF:000002">
    <property type="entry name" value="LLM class flavin-dependent oxidoreductase"/>
    <property type="match status" value="1"/>
</dbReference>
<name>A0A139SV03_9GAMM</name>
<evidence type="ECO:0000256" key="2">
    <source>
        <dbReference type="ARBA" id="ARBA00074555"/>
    </source>
</evidence>